<gene>
    <name evidence="3" type="ORF">FOMPIDRAFT_1112200</name>
</gene>
<dbReference type="InterPro" id="IPR008984">
    <property type="entry name" value="SMAD_FHA_dom_sf"/>
</dbReference>
<name>S8FVZ7_FOMSC</name>
<feature type="compositionally biased region" description="Basic and acidic residues" evidence="1">
    <location>
        <begin position="17"/>
        <end position="101"/>
    </location>
</feature>
<dbReference type="STRING" id="743788.S8FVZ7"/>
<sequence length="294" mass="34162">MARTSVSPDRPNGSGSRYRDRHSDRGYDDRRHKEDDRRNTYDSDRRRADYDRRDDHGRRGGRDRDDERDHPRPNRPERDRSRDKERNSYRERERNRDRDARPGPSRRSASPHGRNSESKDRSRSASKPEDSTEDKAKPNFNPSGLLAAATKTVKHGDGTSTVLKYHEPPEARKPSVGWRLYVFKGKEQVDVLHIHRQSAYLIGRDRAVADLAIEHPSCSKQHAVIQFRQVHEKNEFGDIKNVVKPFVIDLESTNGTIVNDEQIPESRYYELKLGDVIKFGESQREYVLLHDEAA</sequence>
<evidence type="ECO:0000259" key="2">
    <source>
        <dbReference type="PROSITE" id="PS50006"/>
    </source>
</evidence>
<dbReference type="SMART" id="SM00240">
    <property type="entry name" value="FHA"/>
    <property type="match status" value="1"/>
</dbReference>
<dbReference type="InParanoid" id="S8FVZ7"/>
<feature type="region of interest" description="Disordered" evidence="1">
    <location>
        <begin position="1"/>
        <end position="143"/>
    </location>
</feature>
<dbReference type="FunFam" id="2.60.200.20:FF:000038">
    <property type="entry name" value="FHA domain-containing protein SNIP1"/>
    <property type="match status" value="1"/>
</dbReference>
<dbReference type="eggNOG" id="KOG1882">
    <property type="taxonomic scope" value="Eukaryota"/>
</dbReference>
<dbReference type="HOGENOM" id="CLU_022457_2_2_1"/>
<proteinExistence type="predicted"/>
<dbReference type="Gene3D" id="2.60.200.20">
    <property type="match status" value="1"/>
</dbReference>
<dbReference type="SUPFAM" id="SSF49879">
    <property type="entry name" value="SMAD/FHA domain"/>
    <property type="match status" value="1"/>
</dbReference>
<evidence type="ECO:0000313" key="4">
    <source>
        <dbReference type="Proteomes" id="UP000015241"/>
    </source>
</evidence>
<feature type="domain" description="FHA" evidence="2">
    <location>
        <begin position="200"/>
        <end position="263"/>
    </location>
</feature>
<evidence type="ECO:0000313" key="3">
    <source>
        <dbReference type="EMBL" id="EPT05256.1"/>
    </source>
</evidence>
<feature type="compositionally biased region" description="Basic and acidic residues" evidence="1">
    <location>
        <begin position="114"/>
        <end position="137"/>
    </location>
</feature>
<dbReference type="EMBL" id="KE504124">
    <property type="protein sequence ID" value="EPT05256.1"/>
    <property type="molecule type" value="Genomic_DNA"/>
</dbReference>
<reference evidence="3 4" key="1">
    <citation type="journal article" date="2012" name="Science">
        <title>The Paleozoic origin of enzymatic lignin decomposition reconstructed from 31 fungal genomes.</title>
        <authorList>
            <person name="Floudas D."/>
            <person name="Binder M."/>
            <person name="Riley R."/>
            <person name="Barry K."/>
            <person name="Blanchette R.A."/>
            <person name="Henrissat B."/>
            <person name="Martinez A.T."/>
            <person name="Otillar R."/>
            <person name="Spatafora J.W."/>
            <person name="Yadav J.S."/>
            <person name="Aerts A."/>
            <person name="Benoit I."/>
            <person name="Boyd A."/>
            <person name="Carlson A."/>
            <person name="Copeland A."/>
            <person name="Coutinho P.M."/>
            <person name="de Vries R.P."/>
            <person name="Ferreira P."/>
            <person name="Findley K."/>
            <person name="Foster B."/>
            <person name="Gaskell J."/>
            <person name="Glotzer D."/>
            <person name="Gorecki P."/>
            <person name="Heitman J."/>
            <person name="Hesse C."/>
            <person name="Hori C."/>
            <person name="Igarashi K."/>
            <person name="Jurgens J.A."/>
            <person name="Kallen N."/>
            <person name="Kersten P."/>
            <person name="Kohler A."/>
            <person name="Kuees U."/>
            <person name="Kumar T.K.A."/>
            <person name="Kuo A."/>
            <person name="LaButti K."/>
            <person name="Larrondo L.F."/>
            <person name="Lindquist E."/>
            <person name="Ling A."/>
            <person name="Lombard V."/>
            <person name="Lucas S."/>
            <person name="Lundell T."/>
            <person name="Martin R."/>
            <person name="McLaughlin D.J."/>
            <person name="Morgenstern I."/>
            <person name="Morin E."/>
            <person name="Murat C."/>
            <person name="Nagy L.G."/>
            <person name="Nolan M."/>
            <person name="Ohm R.A."/>
            <person name="Patyshakuliyeva A."/>
            <person name="Rokas A."/>
            <person name="Ruiz-Duenas F.J."/>
            <person name="Sabat G."/>
            <person name="Salamov A."/>
            <person name="Samejima M."/>
            <person name="Schmutz J."/>
            <person name="Slot J.C."/>
            <person name="St John F."/>
            <person name="Stenlid J."/>
            <person name="Sun H."/>
            <person name="Sun S."/>
            <person name="Syed K."/>
            <person name="Tsang A."/>
            <person name="Wiebenga A."/>
            <person name="Young D."/>
            <person name="Pisabarro A."/>
            <person name="Eastwood D.C."/>
            <person name="Martin F."/>
            <person name="Cullen D."/>
            <person name="Grigoriev I.V."/>
            <person name="Hibbett D.S."/>
        </authorList>
    </citation>
    <scope>NUCLEOTIDE SEQUENCE</scope>
    <source>
        <strain evidence="4">FP-58527</strain>
    </source>
</reference>
<dbReference type="OrthoDB" id="444265at2759"/>
<dbReference type="Pfam" id="PF00498">
    <property type="entry name" value="FHA"/>
    <property type="match status" value="1"/>
</dbReference>
<dbReference type="Proteomes" id="UP000015241">
    <property type="component" value="Unassembled WGS sequence"/>
</dbReference>
<organism evidence="3 4">
    <name type="scientific">Fomitopsis schrenkii</name>
    <name type="common">Brown rot fungus</name>
    <dbReference type="NCBI Taxonomy" id="2126942"/>
    <lineage>
        <taxon>Eukaryota</taxon>
        <taxon>Fungi</taxon>
        <taxon>Dikarya</taxon>
        <taxon>Basidiomycota</taxon>
        <taxon>Agaricomycotina</taxon>
        <taxon>Agaricomycetes</taxon>
        <taxon>Polyporales</taxon>
        <taxon>Fomitopsis</taxon>
    </lineage>
</organism>
<dbReference type="PROSITE" id="PS50006">
    <property type="entry name" value="FHA_DOMAIN"/>
    <property type="match status" value="1"/>
</dbReference>
<protein>
    <recommendedName>
        <fullName evidence="2">FHA domain-containing protein</fullName>
    </recommendedName>
</protein>
<accession>S8FVZ7</accession>
<dbReference type="PANTHER" id="PTHR23308">
    <property type="entry name" value="NUCLEAR INHIBITOR OF PROTEIN PHOSPHATASE-1"/>
    <property type="match status" value="1"/>
</dbReference>
<dbReference type="AlphaFoldDB" id="S8FVZ7"/>
<evidence type="ECO:0000256" key="1">
    <source>
        <dbReference type="SAM" id="MobiDB-lite"/>
    </source>
</evidence>
<dbReference type="InterPro" id="IPR050923">
    <property type="entry name" value="Cell_Proc_Reg/RNA_Proc"/>
</dbReference>
<dbReference type="InterPro" id="IPR000253">
    <property type="entry name" value="FHA_dom"/>
</dbReference>
<keyword evidence="4" id="KW-1185">Reference proteome</keyword>